<dbReference type="EMBL" id="JACCGK010000015">
    <property type="protein sequence ID" value="NYT74112.1"/>
    <property type="molecule type" value="Genomic_DNA"/>
</dbReference>
<comment type="caution">
    <text evidence="8">The sequence shown here is derived from an EMBL/GenBank/DDBJ whole genome shotgun (WGS) entry which is preliminary data.</text>
</comment>
<keyword evidence="4 7" id="KW-0812">Transmembrane</keyword>
<dbReference type="Pfam" id="PF03773">
    <property type="entry name" value="ArsP_1"/>
    <property type="match status" value="1"/>
</dbReference>
<keyword evidence="5 7" id="KW-1133">Transmembrane helix</keyword>
<gene>
    <name evidence="8" type="ORF">HZU72_17010</name>
</gene>
<dbReference type="AlphaFoldDB" id="A0A7Z0N9V9"/>
<evidence type="ECO:0000256" key="5">
    <source>
        <dbReference type="ARBA" id="ARBA00022989"/>
    </source>
</evidence>
<feature type="transmembrane region" description="Helical" evidence="7">
    <location>
        <begin position="184"/>
        <end position="206"/>
    </location>
</feature>
<organism evidence="8 9">
    <name type="scientific">Vreelandella sedimenti</name>
    <dbReference type="NCBI Taxonomy" id="2729618"/>
    <lineage>
        <taxon>Bacteria</taxon>
        <taxon>Pseudomonadati</taxon>
        <taxon>Pseudomonadota</taxon>
        <taxon>Gammaproteobacteria</taxon>
        <taxon>Oceanospirillales</taxon>
        <taxon>Halomonadaceae</taxon>
        <taxon>Vreelandella</taxon>
    </lineage>
</organism>
<feature type="transmembrane region" description="Helical" evidence="7">
    <location>
        <begin position="23"/>
        <end position="51"/>
    </location>
</feature>
<evidence type="ECO:0000256" key="6">
    <source>
        <dbReference type="ARBA" id="ARBA00023136"/>
    </source>
</evidence>
<feature type="transmembrane region" description="Helical" evidence="7">
    <location>
        <begin position="63"/>
        <end position="85"/>
    </location>
</feature>
<evidence type="ECO:0000256" key="2">
    <source>
        <dbReference type="ARBA" id="ARBA00006386"/>
    </source>
</evidence>
<comment type="subcellular location">
    <subcellularLocation>
        <location evidence="1">Cell membrane</location>
        <topology evidence="1">Multi-pass membrane protein</topology>
    </subcellularLocation>
</comment>
<accession>A0A7Z0N9V9</accession>
<proteinExistence type="inferred from homology"/>
<evidence type="ECO:0000256" key="4">
    <source>
        <dbReference type="ARBA" id="ARBA00022692"/>
    </source>
</evidence>
<dbReference type="Proteomes" id="UP000520876">
    <property type="component" value="Unassembled WGS sequence"/>
</dbReference>
<keyword evidence="3" id="KW-1003">Cell membrane</keyword>
<reference evidence="8 9" key="1">
    <citation type="submission" date="2020-07" db="EMBL/GenBank/DDBJ databases">
        <title>Halomonas sp. QX-2 draft genome sequence.</title>
        <authorList>
            <person name="Qiu X."/>
        </authorList>
    </citation>
    <scope>NUCLEOTIDE SEQUENCE [LARGE SCALE GENOMIC DNA]</scope>
    <source>
        <strain evidence="8 9">QX-2</strain>
    </source>
</reference>
<name>A0A7Z0N9V9_9GAMM</name>
<dbReference type="PANTHER" id="PTHR42775">
    <property type="entry name" value="PERMEASE RV2963-RELATED"/>
    <property type="match status" value="1"/>
</dbReference>
<feature type="transmembrane region" description="Helical" evidence="7">
    <location>
        <begin position="246"/>
        <end position="268"/>
    </location>
</feature>
<dbReference type="InterPro" id="IPR005524">
    <property type="entry name" value="DUF318"/>
</dbReference>
<evidence type="ECO:0000256" key="1">
    <source>
        <dbReference type="ARBA" id="ARBA00004651"/>
    </source>
</evidence>
<dbReference type="InterPro" id="IPR053166">
    <property type="entry name" value="UPF0718_permease"/>
</dbReference>
<evidence type="ECO:0000256" key="7">
    <source>
        <dbReference type="SAM" id="Phobius"/>
    </source>
</evidence>
<evidence type="ECO:0000256" key="3">
    <source>
        <dbReference type="ARBA" id="ARBA00022475"/>
    </source>
</evidence>
<feature type="transmembrane region" description="Helical" evidence="7">
    <location>
        <begin position="91"/>
        <end position="111"/>
    </location>
</feature>
<sequence length="269" mass="28312">MAGWLASSQLADRVRDTLDSRPWHAIVFAGLIGAITPVCGIASIPLVAALLRQGIPMAAAMAFWLSSPVTDPGMLILTAGILGWPFAIGKLLAALLLGLVAGAVMQGLSCWKPQTNWVREGALLQLSMNSCDSSAPSRFIDEAKATFSLVVRWLAFALTLEAIVRAHLGETDFSILTTVESAWAVPLAVAVGGPLYIEGYAALPLLRGLIEMGLTKGAAMAFLMSGATISLYSAIAVWSLVRPSIFGLYLTLGIVGALIAGWMTDIVML</sequence>
<evidence type="ECO:0000313" key="9">
    <source>
        <dbReference type="Proteomes" id="UP000520876"/>
    </source>
</evidence>
<feature type="transmembrane region" description="Helical" evidence="7">
    <location>
        <begin position="218"/>
        <end position="240"/>
    </location>
</feature>
<keyword evidence="9" id="KW-1185">Reference proteome</keyword>
<comment type="similarity">
    <text evidence="2">Belongs to the UPF0718 family.</text>
</comment>
<keyword evidence="6 7" id="KW-0472">Membrane</keyword>
<protein>
    <submittedName>
        <fullName evidence="8">Permease</fullName>
    </submittedName>
</protein>
<evidence type="ECO:0000313" key="8">
    <source>
        <dbReference type="EMBL" id="NYT74112.1"/>
    </source>
</evidence>
<dbReference type="GO" id="GO:0005886">
    <property type="term" value="C:plasma membrane"/>
    <property type="evidence" value="ECO:0007669"/>
    <property type="project" value="UniProtKB-SubCell"/>
</dbReference>
<dbReference type="PANTHER" id="PTHR42775:SF1">
    <property type="entry name" value="PERMEASE RV2963-RELATED"/>
    <property type="match status" value="1"/>
</dbReference>